<reference evidence="1" key="2">
    <citation type="submission" date="2020-09" db="EMBL/GenBank/DDBJ databases">
        <authorList>
            <person name="Sun Q."/>
            <person name="Kim S."/>
        </authorList>
    </citation>
    <scope>NUCLEOTIDE SEQUENCE</scope>
    <source>
        <strain evidence="1">KCTC 42097</strain>
    </source>
</reference>
<proteinExistence type="predicted"/>
<reference evidence="1" key="1">
    <citation type="journal article" date="2014" name="Int. J. Syst. Evol. Microbiol.">
        <title>Complete genome sequence of Corynebacterium casei LMG S-19264T (=DSM 44701T), isolated from a smear-ripened cheese.</title>
        <authorList>
            <consortium name="US DOE Joint Genome Institute (JGI-PGF)"/>
            <person name="Walter F."/>
            <person name="Albersmeier A."/>
            <person name="Kalinowski J."/>
            <person name="Ruckert C."/>
        </authorList>
    </citation>
    <scope>NUCLEOTIDE SEQUENCE</scope>
    <source>
        <strain evidence="1">KCTC 42097</strain>
    </source>
</reference>
<name>A0A8J3GFT5_9HYPH</name>
<dbReference type="EMBL" id="BMZO01000002">
    <property type="protein sequence ID" value="GHC64809.1"/>
    <property type="molecule type" value="Genomic_DNA"/>
</dbReference>
<dbReference type="Proteomes" id="UP000641137">
    <property type="component" value="Unassembled WGS sequence"/>
</dbReference>
<gene>
    <name evidence="1" type="ORF">GCM10010136_07020</name>
</gene>
<dbReference type="AlphaFoldDB" id="A0A8J3GFT5"/>
<evidence type="ECO:0000313" key="1">
    <source>
        <dbReference type="EMBL" id="GHC64809.1"/>
    </source>
</evidence>
<organism evidence="1 2">
    <name type="scientific">Limoniibacter endophyticus</name>
    <dbReference type="NCBI Taxonomy" id="1565040"/>
    <lineage>
        <taxon>Bacteria</taxon>
        <taxon>Pseudomonadati</taxon>
        <taxon>Pseudomonadota</taxon>
        <taxon>Alphaproteobacteria</taxon>
        <taxon>Hyphomicrobiales</taxon>
        <taxon>Bartonellaceae</taxon>
        <taxon>Limoniibacter</taxon>
    </lineage>
</organism>
<keyword evidence="2" id="KW-1185">Reference proteome</keyword>
<comment type="caution">
    <text evidence="1">The sequence shown here is derived from an EMBL/GenBank/DDBJ whole genome shotgun (WGS) entry which is preliminary data.</text>
</comment>
<sequence length="55" mass="6216">MSTYAEIFSWPRIHHKEGLLSKIASAHLMAGMRREADIWWLSASSAFDYVSFGGV</sequence>
<evidence type="ECO:0000313" key="2">
    <source>
        <dbReference type="Proteomes" id="UP000641137"/>
    </source>
</evidence>
<protein>
    <submittedName>
        <fullName evidence="1">Uncharacterized protein</fullName>
    </submittedName>
</protein>
<accession>A0A8J3GFT5</accession>